<evidence type="ECO:0000313" key="1">
    <source>
        <dbReference type="EMBL" id="MFC4066916.1"/>
    </source>
</evidence>
<comment type="caution">
    <text evidence="1">The sequence shown here is derived from an EMBL/GenBank/DDBJ whole genome shotgun (WGS) entry which is preliminary data.</text>
</comment>
<dbReference type="Proteomes" id="UP001595867">
    <property type="component" value="Unassembled WGS sequence"/>
</dbReference>
<dbReference type="EMBL" id="JBHSBL010000017">
    <property type="protein sequence ID" value="MFC4066916.1"/>
    <property type="molecule type" value="Genomic_DNA"/>
</dbReference>
<gene>
    <name evidence="1" type="ORF">ACFO0C_18425</name>
</gene>
<evidence type="ECO:0000313" key="2">
    <source>
        <dbReference type="Proteomes" id="UP001595867"/>
    </source>
</evidence>
<dbReference type="InterPro" id="IPR012349">
    <property type="entry name" value="Split_barrel_FMN-bd"/>
</dbReference>
<dbReference type="SUPFAM" id="SSF50475">
    <property type="entry name" value="FMN-binding split barrel"/>
    <property type="match status" value="1"/>
</dbReference>
<accession>A0ABV8ITC2</accession>
<keyword evidence="2" id="KW-1185">Reference proteome</keyword>
<proteinExistence type="predicted"/>
<sequence length="310" mass="33775">MSDSTLLPPALAATARAYRTCEFATLTRSGAPVAWPTSGLVLDDGTVLLTTSLGYPQKAFNVRRDERVALLFSDPTASGLTRPDQIAVRGTAWCPEEIHVAPAGDLERLWALLFERQPHSQSYLDWPMTLMTDFYYMRLTITVTATEVVTRPLPRAQPGGLAGSGLLGAEVLDSFGSVVLTAVDPAGAPVLLRTTVGAEPGGYRITVPDGVKLAAGPAGLLVHRHDDRLWNLYNANVRGELTADGDGWLLKPDRLVEPGARSRPSALDQFRILRETKAATRRYLQRRGLPRPVIPWADYRAIRARVRAGS</sequence>
<dbReference type="Gene3D" id="2.30.110.10">
    <property type="entry name" value="Electron Transport, Fmn-binding Protein, Chain A"/>
    <property type="match status" value="1"/>
</dbReference>
<dbReference type="RefSeq" id="WP_378067880.1">
    <property type="nucleotide sequence ID" value="NZ_JBHSBL010000017.1"/>
</dbReference>
<organism evidence="1 2">
    <name type="scientific">Actinoplanes subglobosus</name>
    <dbReference type="NCBI Taxonomy" id="1547892"/>
    <lineage>
        <taxon>Bacteria</taxon>
        <taxon>Bacillati</taxon>
        <taxon>Actinomycetota</taxon>
        <taxon>Actinomycetes</taxon>
        <taxon>Micromonosporales</taxon>
        <taxon>Micromonosporaceae</taxon>
        <taxon>Actinoplanes</taxon>
    </lineage>
</organism>
<name>A0ABV8ITC2_9ACTN</name>
<reference evidence="2" key="1">
    <citation type="journal article" date="2019" name="Int. J. Syst. Evol. Microbiol.">
        <title>The Global Catalogue of Microorganisms (GCM) 10K type strain sequencing project: providing services to taxonomists for standard genome sequencing and annotation.</title>
        <authorList>
            <consortium name="The Broad Institute Genomics Platform"/>
            <consortium name="The Broad Institute Genome Sequencing Center for Infectious Disease"/>
            <person name="Wu L."/>
            <person name="Ma J."/>
        </authorList>
    </citation>
    <scope>NUCLEOTIDE SEQUENCE [LARGE SCALE GENOMIC DNA]</scope>
    <source>
        <strain evidence="2">TBRC 5832</strain>
    </source>
</reference>
<protein>
    <submittedName>
        <fullName evidence="1">Pyridoxamine 5'-phosphate oxidase family protein</fullName>
    </submittedName>
</protein>